<reference evidence="3" key="1">
    <citation type="journal article" date="2020" name="Stud. Mycol.">
        <title>101 Dothideomycetes genomes: a test case for predicting lifestyles and emergence of pathogens.</title>
        <authorList>
            <person name="Haridas S."/>
            <person name="Albert R."/>
            <person name="Binder M."/>
            <person name="Bloem J."/>
            <person name="Labutti K."/>
            <person name="Salamov A."/>
            <person name="Andreopoulos B."/>
            <person name="Baker S."/>
            <person name="Barry K."/>
            <person name="Bills G."/>
            <person name="Bluhm B."/>
            <person name="Cannon C."/>
            <person name="Castanera R."/>
            <person name="Culley D."/>
            <person name="Daum C."/>
            <person name="Ezra D."/>
            <person name="Gonzalez J."/>
            <person name="Henrissat B."/>
            <person name="Kuo A."/>
            <person name="Liang C."/>
            <person name="Lipzen A."/>
            <person name="Lutzoni F."/>
            <person name="Magnuson J."/>
            <person name="Mondo S."/>
            <person name="Nolan M."/>
            <person name="Ohm R."/>
            <person name="Pangilinan J."/>
            <person name="Park H.-J."/>
            <person name="Ramirez L."/>
            <person name="Alfaro M."/>
            <person name="Sun H."/>
            <person name="Tritt A."/>
            <person name="Yoshinaga Y."/>
            <person name="Zwiers L.-H."/>
            <person name="Turgeon B."/>
            <person name="Goodwin S."/>
            <person name="Spatafora J."/>
            <person name="Crous P."/>
            <person name="Grigoriev I."/>
        </authorList>
    </citation>
    <scope>NUCLEOTIDE SEQUENCE</scope>
    <source>
        <strain evidence="3">SCOH1-5</strain>
    </source>
</reference>
<evidence type="ECO:0000256" key="1">
    <source>
        <dbReference type="SAM" id="MobiDB-lite"/>
    </source>
</evidence>
<organism evidence="3 4">
    <name type="scientific">Cercospora zeae-maydis SCOH1-5</name>
    <dbReference type="NCBI Taxonomy" id="717836"/>
    <lineage>
        <taxon>Eukaryota</taxon>
        <taxon>Fungi</taxon>
        <taxon>Dikarya</taxon>
        <taxon>Ascomycota</taxon>
        <taxon>Pezizomycotina</taxon>
        <taxon>Dothideomycetes</taxon>
        <taxon>Dothideomycetidae</taxon>
        <taxon>Mycosphaerellales</taxon>
        <taxon>Mycosphaerellaceae</taxon>
        <taxon>Cercospora</taxon>
    </lineage>
</organism>
<sequence length="140" mass="15654">MSTRASRDAEMELERGGAKTKDHRSQKAALCAAPAYNRKRAMYQKIASSNQKSPHRLKKIFPGVRSLMIMGMWQHQQEPWFGASVVLSYSPTRFFSYHGELSFVAAFCGTALSAVLMDVLYTIVVVMPIPAGHCAIRLLF</sequence>
<gene>
    <name evidence="3" type="ORF">CERZMDRAFT_92902</name>
</gene>
<proteinExistence type="predicted"/>
<evidence type="ECO:0000256" key="2">
    <source>
        <dbReference type="SAM" id="Phobius"/>
    </source>
</evidence>
<feature type="region of interest" description="Disordered" evidence="1">
    <location>
        <begin position="1"/>
        <end position="24"/>
    </location>
</feature>
<dbReference type="Proteomes" id="UP000799539">
    <property type="component" value="Unassembled WGS sequence"/>
</dbReference>
<evidence type="ECO:0000313" key="4">
    <source>
        <dbReference type="Proteomes" id="UP000799539"/>
    </source>
</evidence>
<dbReference type="AlphaFoldDB" id="A0A6A6FTX1"/>
<name>A0A6A6FTX1_9PEZI</name>
<keyword evidence="4" id="KW-1185">Reference proteome</keyword>
<keyword evidence="2" id="KW-1133">Transmembrane helix</keyword>
<feature type="transmembrane region" description="Helical" evidence="2">
    <location>
        <begin position="103"/>
        <end position="129"/>
    </location>
</feature>
<keyword evidence="2" id="KW-0472">Membrane</keyword>
<protein>
    <submittedName>
        <fullName evidence="3">Uncharacterized protein</fullName>
    </submittedName>
</protein>
<evidence type="ECO:0000313" key="3">
    <source>
        <dbReference type="EMBL" id="KAF2216831.1"/>
    </source>
</evidence>
<accession>A0A6A6FTX1</accession>
<dbReference type="EMBL" id="ML992663">
    <property type="protein sequence ID" value="KAF2216831.1"/>
    <property type="molecule type" value="Genomic_DNA"/>
</dbReference>
<keyword evidence="2" id="KW-0812">Transmembrane</keyword>